<sequence length="574" mass="64018">MEDSNEYLTSSDSSSGSGEPQRINRYYLALSEEGNIRQVSENDHGDIYPINLPRKRVTSETYFFGKTPAAIRFETELYSSNSDDHNTRLKGNENMSKPSEEIQHKPSCSKTSRFVKSNEPDKDLEALEVITESDRVENVADEESLDTTEYEVQIANHLATLTKEMEKYEEMIADESLQTSESDKVLEAIHLITESDGVENVVAEENHGAGECNKQTDATHVTTEAMEIDRNGEIRANESHQTSGKDSNQKESTGTRKHFEISYNFEDRIGGQTGSKASTNQGIHSLFVPRPSNVPEAPESPRQTGFEDSLASDADSDLDARSPSHLSTRATESNGDGNHIPTSMIPEDLANSTYRTVTHRDQGTQTHLEATASNKLMPSSPTISVNESEILSHNILQYSNGWRQLHTHIYQETAAELSYQCSDCAKQEMEMSGRCFHFQLEANDNIYFCKCCGYIHSPNPNVFVPGSGNVMISENRTPKATQICTENLAKQIYLEDSVEKPKEPLIRADNAVNECENVANVSTADVNPANIHETSIFRLDLSVPKYKNSNVKALKRNITDKARLQLEAECRVVV</sequence>
<evidence type="ECO:0000313" key="2">
    <source>
        <dbReference type="EMBL" id="CAL8114684.1"/>
    </source>
</evidence>
<feature type="compositionally biased region" description="Polar residues" evidence="1">
    <location>
        <begin position="106"/>
        <end position="115"/>
    </location>
</feature>
<gene>
    <name evidence="2" type="ORF">ODALV1_LOCUS16568</name>
</gene>
<feature type="region of interest" description="Disordered" evidence="1">
    <location>
        <begin position="81"/>
        <end position="120"/>
    </location>
</feature>
<organism evidence="2 3">
    <name type="scientific">Orchesella dallaii</name>
    <dbReference type="NCBI Taxonomy" id="48710"/>
    <lineage>
        <taxon>Eukaryota</taxon>
        <taxon>Metazoa</taxon>
        <taxon>Ecdysozoa</taxon>
        <taxon>Arthropoda</taxon>
        <taxon>Hexapoda</taxon>
        <taxon>Collembola</taxon>
        <taxon>Entomobryomorpha</taxon>
        <taxon>Entomobryoidea</taxon>
        <taxon>Orchesellidae</taxon>
        <taxon>Orchesellinae</taxon>
        <taxon>Orchesella</taxon>
    </lineage>
</organism>
<accession>A0ABP1QXV7</accession>
<feature type="compositionally biased region" description="Polar residues" evidence="1">
    <location>
        <begin position="274"/>
        <end position="283"/>
    </location>
</feature>
<feature type="compositionally biased region" description="Basic and acidic residues" evidence="1">
    <location>
        <begin position="82"/>
        <end position="91"/>
    </location>
</feature>
<protein>
    <submittedName>
        <fullName evidence="2">Uncharacterized protein</fullName>
    </submittedName>
</protein>
<reference evidence="2 3" key="1">
    <citation type="submission" date="2024-08" db="EMBL/GenBank/DDBJ databases">
        <authorList>
            <person name="Cucini C."/>
            <person name="Frati F."/>
        </authorList>
    </citation>
    <scope>NUCLEOTIDE SEQUENCE [LARGE SCALE GENOMIC DNA]</scope>
</reference>
<proteinExistence type="predicted"/>
<feature type="compositionally biased region" description="Basic and acidic residues" evidence="1">
    <location>
        <begin position="247"/>
        <end position="269"/>
    </location>
</feature>
<keyword evidence="3" id="KW-1185">Reference proteome</keyword>
<feature type="region of interest" description="Disordered" evidence="1">
    <location>
        <begin position="230"/>
        <end position="344"/>
    </location>
</feature>
<comment type="caution">
    <text evidence="2">The sequence shown here is derived from an EMBL/GenBank/DDBJ whole genome shotgun (WGS) entry which is preliminary data.</text>
</comment>
<dbReference type="EMBL" id="CAXLJM020000050">
    <property type="protein sequence ID" value="CAL8114684.1"/>
    <property type="molecule type" value="Genomic_DNA"/>
</dbReference>
<feature type="region of interest" description="Disordered" evidence="1">
    <location>
        <begin position="1"/>
        <end position="21"/>
    </location>
</feature>
<name>A0ABP1QXV7_9HEXA</name>
<feature type="compositionally biased region" description="Polar residues" evidence="1">
    <location>
        <begin position="324"/>
        <end position="336"/>
    </location>
</feature>
<evidence type="ECO:0000313" key="3">
    <source>
        <dbReference type="Proteomes" id="UP001642540"/>
    </source>
</evidence>
<dbReference type="Proteomes" id="UP001642540">
    <property type="component" value="Unassembled WGS sequence"/>
</dbReference>
<evidence type="ECO:0000256" key="1">
    <source>
        <dbReference type="SAM" id="MobiDB-lite"/>
    </source>
</evidence>